<keyword evidence="4" id="KW-1185">Reference proteome</keyword>
<keyword evidence="1" id="KW-1133">Transmembrane helix</keyword>
<dbReference type="RefSeq" id="WP_169491380.1">
    <property type="nucleotide sequence ID" value="NZ_JABBGM010000001.1"/>
</dbReference>
<dbReference type="AlphaFoldDB" id="A0A7Y0BKX4"/>
<proteinExistence type="predicted"/>
<gene>
    <name evidence="3" type="ORF">HHL27_00175</name>
</gene>
<name>A0A7Y0BKX4_9SPHN</name>
<evidence type="ECO:0000313" key="4">
    <source>
        <dbReference type="Proteomes" id="UP000583556"/>
    </source>
</evidence>
<dbReference type="InterPro" id="IPR012495">
    <property type="entry name" value="TadE-like_dom"/>
</dbReference>
<organism evidence="3 4">
    <name type="scientific">Novosphingobium olei</name>
    <dbReference type="NCBI Taxonomy" id="2728851"/>
    <lineage>
        <taxon>Bacteria</taxon>
        <taxon>Pseudomonadati</taxon>
        <taxon>Pseudomonadota</taxon>
        <taxon>Alphaproteobacteria</taxon>
        <taxon>Sphingomonadales</taxon>
        <taxon>Sphingomonadaceae</taxon>
        <taxon>Novosphingobium</taxon>
    </lineage>
</organism>
<keyword evidence="1" id="KW-0812">Transmembrane</keyword>
<reference evidence="3 4" key="1">
    <citation type="submission" date="2020-04" db="EMBL/GenBank/DDBJ databases">
        <title>Novosphingobium sp. TW-4 isolated from soil.</title>
        <authorList>
            <person name="Dahal R.H."/>
            <person name="Chaudhary D.K."/>
        </authorList>
    </citation>
    <scope>NUCLEOTIDE SEQUENCE [LARGE SCALE GENOMIC DNA]</scope>
    <source>
        <strain evidence="3 4">TW-4</strain>
    </source>
</reference>
<sequence length="196" mass="21078">MTARTLQRLLADTEGAYILEFGIIAPVFMLMIFSLIDLGQLVYGKVLLEGAVEAAARDSSLETADTTASDAMVAATVKNILPGAQVTSTRTNYYDFADIARPEKWNDTNSDGTCSGGETYIDENRNGRWDANIGQSGNGGAYDVVIYTTTVKYDPLIKLPFVPGFTGTQTLVSKTVRKNQPFATQTKYGSSSGTCA</sequence>
<feature type="transmembrane region" description="Helical" evidence="1">
    <location>
        <begin position="16"/>
        <end position="36"/>
    </location>
</feature>
<comment type="caution">
    <text evidence="3">The sequence shown here is derived from an EMBL/GenBank/DDBJ whole genome shotgun (WGS) entry which is preliminary data.</text>
</comment>
<dbReference type="Pfam" id="PF07811">
    <property type="entry name" value="TadE"/>
    <property type="match status" value="1"/>
</dbReference>
<dbReference type="EMBL" id="JABBGM010000001">
    <property type="protein sequence ID" value="NML92095.1"/>
    <property type="molecule type" value="Genomic_DNA"/>
</dbReference>
<evidence type="ECO:0000313" key="3">
    <source>
        <dbReference type="EMBL" id="NML92095.1"/>
    </source>
</evidence>
<keyword evidence="1" id="KW-0472">Membrane</keyword>
<dbReference type="Proteomes" id="UP000583556">
    <property type="component" value="Unassembled WGS sequence"/>
</dbReference>
<evidence type="ECO:0000259" key="2">
    <source>
        <dbReference type="Pfam" id="PF07811"/>
    </source>
</evidence>
<protein>
    <submittedName>
        <fullName evidence="3">Pilus assembly protein</fullName>
    </submittedName>
</protein>
<feature type="domain" description="TadE-like" evidence="2">
    <location>
        <begin position="15"/>
        <end position="57"/>
    </location>
</feature>
<evidence type="ECO:0000256" key="1">
    <source>
        <dbReference type="SAM" id="Phobius"/>
    </source>
</evidence>
<accession>A0A7Y0BKX4</accession>